<evidence type="ECO:0000313" key="16">
    <source>
        <dbReference type="Proteomes" id="UP001162029"/>
    </source>
</evidence>
<keyword evidence="9" id="KW-0862">Zinc</keyword>
<comment type="caution">
    <text evidence="15">The sequence shown here is derived from an EMBL/GenBank/DDBJ whole genome shotgun (WGS) entry which is preliminary data.</text>
</comment>
<evidence type="ECO:0000256" key="3">
    <source>
        <dbReference type="ARBA" id="ARBA00012483"/>
    </source>
</evidence>
<dbReference type="InterPro" id="IPR013083">
    <property type="entry name" value="Znf_RING/FYVE/PHD"/>
</dbReference>
<proteinExistence type="predicted"/>
<evidence type="ECO:0000313" key="15">
    <source>
        <dbReference type="EMBL" id="CAI5740063.1"/>
    </source>
</evidence>
<evidence type="ECO:0000256" key="1">
    <source>
        <dbReference type="ARBA" id="ARBA00000900"/>
    </source>
</evidence>
<keyword evidence="7 11" id="KW-0863">Zinc-finger</keyword>
<dbReference type="EC" id="2.3.2.27" evidence="3"/>
<evidence type="ECO:0000256" key="12">
    <source>
        <dbReference type="SAM" id="Coils"/>
    </source>
</evidence>
<keyword evidence="12" id="KW-0175">Coiled coil</keyword>
<dbReference type="InterPro" id="IPR051657">
    <property type="entry name" value="RNF168/RNF169_E3_ubiq-ligase"/>
</dbReference>
<feature type="compositionally biased region" description="Basic and acidic residues" evidence="13">
    <location>
        <begin position="222"/>
        <end position="231"/>
    </location>
</feature>
<keyword evidence="6" id="KW-0227">DNA damage</keyword>
<feature type="compositionally biased region" description="Low complexity" evidence="13">
    <location>
        <begin position="180"/>
        <end position="196"/>
    </location>
</feature>
<evidence type="ECO:0000256" key="9">
    <source>
        <dbReference type="ARBA" id="ARBA00022833"/>
    </source>
</evidence>
<feature type="coiled-coil region" evidence="12">
    <location>
        <begin position="140"/>
        <end position="172"/>
    </location>
</feature>
<dbReference type="AlphaFoldDB" id="A0AAV0UUW4"/>
<accession>A0AAV0UUW4</accession>
<feature type="domain" description="RING-type" evidence="14">
    <location>
        <begin position="34"/>
        <end position="74"/>
    </location>
</feature>
<name>A0AAV0UUW4_9STRA</name>
<keyword evidence="16" id="KW-1185">Reference proteome</keyword>
<reference evidence="15" key="1">
    <citation type="submission" date="2022-12" db="EMBL/GenBank/DDBJ databases">
        <authorList>
            <person name="Webb A."/>
        </authorList>
    </citation>
    <scope>NUCLEOTIDE SEQUENCE</scope>
    <source>
        <strain evidence="15">Pd1</strain>
    </source>
</reference>
<comment type="subcellular location">
    <subcellularLocation>
        <location evidence="2">Nucleus</location>
    </subcellularLocation>
</comment>
<feature type="compositionally biased region" description="Low complexity" evidence="13">
    <location>
        <begin position="235"/>
        <end position="246"/>
    </location>
</feature>
<keyword evidence="4" id="KW-0808">Transferase</keyword>
<dbReference type="InterPro" id="IPR001841">
    <property type="entry name" value="Znf_RING"/>
</dbReference>
<evidence type="ECO:0000256" key="13">
    <source>
        <dbReference type="SAM" id="MobiDB-lite"/>
    </source>
</evidence>
<evidence type="ECO:0000256" key="10">
    <source>
        <dbReference type="ARBA" id="ARBA00023242"/>
    </source>
</evidence>
<evidence type="ECO:0000256" key="4">
    <source>
        <dbReference type="ARBA" id="ARBA00022679"/>
    </source>
</evidence>
<comment type="catalytic activity">
    <reaction evidence="1">
        <text>S-ubiquitinyl-[E2 ubiquitin-conjugating enzyme]-L-cysteine + [acceptor protein]-L-lysine = [E2 ubiquitin-conjugating enzyme]-L-cysteine + N(6)-ubiquitinyl-[acceptor protein]-L-lysine.</text>
        <dbReference type="EC" id="2.3.2.27"/>
    </reaction>
</comment>
<evidence type="ECO:0000256" key="11">
    <source>
        <dbReference type="PROSITE-ProRule" id="PRU00175"/>
    </source>
</evidence>
<keyword evidence="10" id="KW-0539">Nucleus</keyword>
<feature type="region of interest" description="Disordered" evidence="13">
    <location>
        <begin position="180"/>
        <end position="262"/>
    </location>
</feature>
<dbReference type="Gene3D" id="3.30.40.10">
    <property type="entry name" value="Zinc/RING finger domain, C3HC4 (zinc finger)"/>
    <property type="match status" value="1"/>
</dbReference>
<evidence type="ECO:0000256" key="2">
    <source>
        <dbReference type="ARBA" id="ARBA00004123"/>
    </source>
</evidence>
<evidence type="ECO:0000256" key="7">
    <source>
        <dbReference type="ARBA" id="ARBA00022771"/>
    </source>
</evidence>
<dbReference type="PROSITE" id="PS50089">
    <property type="entry name" value="ZF_RING_2"/>
    <property type="match status" value="1"/>
</dbReference>
<feature type="compositionally biased region" description="Polar residues" evidence="13">
    <location>
        <begin position="252"/>
        <end position="262"/>
    </location>
</feature>
<dbReference type="GO" id="GO:0061630">
    <property type="term" value="F:ubiquitin protein ligase activity"/>
    <property type="evidence" value="ECO:0007669"/>
    <property type="project" value="UniProtKB-EC"/>
</dbReference>
<dbReference type="GO" id="GO:0008270">
    <property type="term" value="F:zinc ion binding"/>
    <property type="evidence" value="ECO:0007669"/>
    <property type="project" value="UniProtKB-KW"/>
</dbReference>
<dbReference type="Proteomes" id="UP001162029">
    <property type="component" value="Unassembled WGS sequence"/>
</dbReference>
<evidence type="ECO:0000259" key="14">
    <source>
        <dbReference type="PROSITE" id="PS50089"/>
    </source>
</evidence>
<evidence type="ECO:0000256" key="8">
    <source>
        <dbReference type="ARBA" id="ARBA00022786"/>
    </source>
</evidence>
<dbReference type="InterPro" id="IPR001876">
    <property type="entry name" value="Znf_RanBP2"/>
</dbReference>
<dbReference type="PROSITE" id="PS01358">
    <property type="entry name" value="ZF_RANBP2_1"/>
    <property type="match status" value="1"/>
</dbReference>
<dbReference type="GO" id="GO:0006302">
    <property type="term" value="P:double-strand break repair"/>
    <property type="evidence" value="ECO:0007669"/>
    <property type="project" value="TreeGrafter"/>
</dbReference>
<dbReference type="PANTHER" id="PTHR23328:SF0">
    <property type="entry name" value="RING-TYPE DOMAIN-CONTAINING PROTEIN"/>
    <property type="match status" value="1"/>
</dbReference>
<gene>
    <name evidence="15" type="ORF">PDE001_LOCUS7388</name>
</gene>
<keyword evidence="8" id="KW-0833">Ubl conjugation pathway</keyword>
<dbReference type="PANTHER" id="PTHR23328">
    <property type="entry name" value="RING-TYPE DOMAIN-CONTAINING PROTEIN"/>
    <property type="match status" value="1"/>
</dbReference>
<dbReference type="GO" id="GO:0031491">
    <property type="term" value="F:nucleosome binding"/>
    <property type="evidence" value="ECO:0007669"/>
    <property type="project" value="TreeGrafter"/>
</dbReference>
<sequence>MALTRSRALTATVSEMVPSSSHTSSLFIPIRFQCPLCLDVLRRPIQLPCCQRYLCMECFERGLELTSVNCGFCRRRVVGFARTKQYKVDEVMWQAIQIKCPFIGDIEDDRERLVEFFDEDAPPVHNSQEDDHVSKSGDLKAFYEDQLQKHQAQVQEAEQRALQQTIDFLQNDPRFTVSLAASSSSPASSTLSSISPEIDQGAKKKRKISTAHRPITRSLNAVDEKQQKLDEFFESSRGISSHSGTSKKNLRRTLSTSVELSSPRTRTHLKMNELKRKYFLRSTSHGPTLTKEQRRHPTKGCKPLRQLTLDTTISPIALHTRSRELKRANFIDSESDSTKMLTRQQRRQISWKCGQCTYTNTCFDNRCSMCRSLSSP</sequence>
<evidence type="ECO:0000256" key="5">
    <source>
        <dbReference type="ARBA" id="ARBA00022723"/>
    </source>
</evidence>
<dbReference type="SUPFAM" id="SSF57850">
    <property type="entry name" value="RING/U-box"/>
    <property type="match status" value="1"/>
</dbReference>
<dbReference type="GO" id="GO:0035861">
    <property type="term" value="C:site of double-strand break"/>
    <property type="evidence" value="ECO:0007669"/>
    <property type="project" value="TreeGrafter"/>
</dbReference>
<evidence type="ECO:0000256" key="6">
    <source>
        <dbReference type="ARBA" id="ARBA00022763"/>
    </source>
</evidence>
<dbReference type="EMBL" id="CANTFM010001485">
    <property type="protein sequence ID" value="CAI5740063.1"/>
    <property type="molecule type" value="Genomic_DNA"/>
</dbReference>
<keyword evidence="5" id="KW-0479">Metal-binding</keyword>
<dbReference type="GO" id="GO:0005634">
    <property type="term" value="C:nucleus"/>
    <property type="evidence" value="ECO:0007669"/>
    <property type="project" value="UniProtKB-SubCell"/>
</dbReference>
<organism evidence="15 16">
    <name type="scientific">Peronospora destructor</name>
    <dbReference type="NCBI Taxonomy" id="86335"/>
    <lineage>
        <taxon>Eukaryota</taxon>
        <taxon>Sar</taxon>
        <taxon>Stramenopiles</taxon>
        <taxon>Oomycota</taxon>
        <taxon>Peronosporomycetes</taxon>
        <taxon>Peronosporales</taxon>
        <taxon>Peronosporaceae</taxon>
        <taxon>Peronospora</taxon>
    </lineage>
</organism>
<protein>
    <recommendedName>
        <fullName evidence="3">RING-type E3 ubiquitin transferase</fullName>
        <ecNumber evidence="3">2.3.2.27</ecNumber>
    </recommendedName>
</protein>